<keyword evidence="1" id="KW-0175">Coiled coil</keyword>
<evidence type="ECO:0000313" key="3">
    <source>
        <dbReference type="EMBL" id="KIJ06277.1"/>
    </source>
</evidence>
<protein>
    <submittedName>
        <fullName evidence="3">Uncharacterized protein</fullName>
    </submittedName>
</protein>
<sequence length="258" mass="28798">MTEVDHESDVSPTRKNFSFLGLEYTPELKASTIEDPEGHPTTPKKPRLIPSTEEILPATGAASAGVSLLLTPPETTRPATHRQPGEREQETRPQPVTPTKRKGKAREYAQVGRIQHKGRHLHRTGSPVKTSRPTPEKDALPLFTHSRGSSTSSNESPTTADNVVDYVDGVKARINALTEYMGSFDFMQAARYLQTVERQKPQYEQRDQSQRARIEELVAEKEGLVAEVSRLKESLRLSEENNRAKDAEIAALKARRPL</sequence>
<proteinExistence type="predicted"/>
<keyword evidence="4" id="KW-1185">Reference proteome</keyword>
<evidence type="ECO:0000256" key="1">
    <source>
        <dbReference type="SAM" id="Coils"/>
    </source>
</evidence>
<feature type="region of interest" description="Disordered" evidence="2">
    <location>
        <begin position="28"/>
        <end position="158"/>
    </location>
</feature>
<feature type="coiled-coil region" evidence="1">
    <location>
        <begin position="214"/>
        <end position="255"/>
    </location>
</feature>
<dbReference type="HOGENOM" id="CLU_999480_0_0_1"/>
<feature type="compositionally biased region" description="Polar residues" evidence="2">
    <location>
        <begin position="146"/>
        <end position="158"/>
    </location>
</feature>
<dbReference type="AlphaFoldDB" id="A0A0C9TDJ8"/>
<dbReference type="Proteomes" id="UP000053647">
    <property type="component" value="Unassembled WGS sequence"/>
</dbReference>
<gene>
    <name evidence="3" type="ORF">PAXINDRAFT_182716</name>
</gene>
<accession>A0A0C9TDJ8</accession>
<reference evidence="3 4" key="1">
    <citation type="submission" date="2014-06" db="EMBL/GenBank/DDBJ databases">
        <authorList>
            <consortium name="DOE Joint Genome Institute"/>
            <person name="Kuo A."/>
            <person name="Kohler A."/>
            <person name="Nagy L.G."/>
            <person name="Floudas D."/>
            <person name="Copeland A."/>
            <person name="Barry K.W."/>
            <person name="Cichocki N."/>
            <person name="Veneault-Fourrey C."/>
            <person name="LaButti K."/>
            <person name="Lindquist E.A."/>
            <person name="Lipzen A."/>
            <person name="Lundell T."/>
            <person name="Morin E."/>
            <person name="Murat C."/>
            <person name="Sun H."/>
            <person name="Tunlid A."/>
            <person name="Henrissat B."/>
            <person name="Grigoriev I.V."/>
            <person name="Hibbett D.S."/>
            <person name="Martin F."/>
            <person name="Nordberg H.P."/>
            <person name="Cantor M.N."/>
            <person name="Hua S.X."/>
        </authorList>
    </citation>
    <scope>NUCLEOTIDE SEQUENCE [LARGE SCALE GENOMIC DNA]</scope>
    <source>
        <strain evidence="3 4">ATCC 200175</strain>
    </source>
</reference>
<feature type="compositionally biased region" description="Basic residues" evidence="2">
    <location>
        <begin position="114"/>
        <end position="123"/>
    </location>
</feature>
<name>A0A0C9TDJ8_PAXIN</name>
<dbReference type="EMBL" id="KN820407">
    <property type="protein sequence ID" value="KIJ06277.1"/>
    <property type="molecule type" value="Genomic_DNA"/>
</dbReference>
<evidence type="ECO:0000313" key="4">
    <source>
        <dbReference type="Proteomes" id="UP000053647"/>
    </source>
</evidence>
<dbReference type="OrthoDB" id="2671779at2759"/>
<organism evidence="3 4">
    <name type="scientific">Paxillus involutus ATCC 200175</name>
    <dbReference type="NCBI Taxonomy" id="664439"/>
    <lineage>
        <taxon>Eukaryota</taxon>
        <taxon>Fungi</taxon>
        <taxon>Dikarya</taxon>
        <taxon>Basidiomycota</taxon>
        <taxon>Agaricomycotina</taxon>
        <taxon>Agaricomycetes</taxon>
        <taxon>Agaricomycetidae</taxon>
        <taxon>Boletales</taxon>
        <taxon>Paxilineae</taxon>
        <taxon>Paxillaceae</taxon>
        <taxon>Paxillus</taxon>
    </lineage>
</organism>
<evidence type="ECO:0000256" key="2">
    <source>
        <dbReference type="SAM" id="MobiDB-lite"/>
    </source>
</evidence>
<reference evidence="4" key="2">
    <citation type="submission" date="2015-01" db="EMBL/GenBank/DDBJ databases">
        <title>Evolutionary Origins and Diversification of the Mycorrhizal Mutualists.</title>
        <authorList>
            <consortium name="DOE Joint Genome Institute"/>
            <consortium name="Mycorrhizal Genomics Consortium"/>
            <person name="Kohler A."/>
            <person name="Kuo A."/>
            <person name="Nagy L.G."/>
            <person name="Floudas D."/>
            <person name="Copeland A."/>
            <person name="Barry K.W."/>
            <person name="Cichocki N."/>
            <person name="Veneault-Fourrey C."/>
            <person name="LaButti K."/>
            <person name="Lindquist E.A."/>
            <person name="Lipzen A."/>
            <person name="Lundell T."/>
            <person name="Morin E."/>
            <person name="Murat C."/>
            <person name="Riley R."/>
            <person name="Ohm R."/>
            <person name="Sun H."/>
            <person name="Tunlid A."/>
            <person name="Henrissat B."/>
            <person name="Grigoriev I.V."/>
            <person name="Hibbett D.S."/>
            <person name="Martin F."/>
        </authorList>
    </citation>
    <scope>NUCLEOTIDE SEQUENCE [LARGE SCALE GENOMIC DNA]</scope>
    <source>
        <strain evidence="4">ATCC 200175</strain>
    </source>
</reference>